<evidence type="ECO:0000256" key="4">
    <source>
        <dbReference type="ARBA" id="ARBA00039765"/>
    </source>
</evidence>
<evidence type="ECO:0000256" key="1">
    <source>
        <dbReference type="ARBA" id="ARBA00006717"/>
    </source>
</evidence>
<feature type="region of interest" description="Disordered" evidence="6">
    <location>
        <begin position="17"/>
        <end position="43"/>
    </location>
</feature>
<evidence type="ECO:0000256" key="6">
    <source>
        <dbReference type="SAM" id="MobiDB-lite"/>
    </source>
</evidence>
<dbReference type="InterPro" id="IPR051021">
    <property type="entry name" value="Mito_Ser/Thr_phosphatase"/>
</dbReference>
<proteinExistence type="inferred from homology"/>
<dbReference type="AlphaFoldDB" id="A0A816SS81"/>
<accession>A0A816SS81</accession>
<evidence type="ECO:0000313" key="8">
    <source>
        <dbReference type="EMBL" id="CAF3962672.1"/>
    </source>
</evidence>
<gene>
    <name evidence="7" type="ORF">MBJ925_LOCUS20580</name>
    <name evidence="8" type="ORF">SMN809_LOCUS9881</name>
</gene>
<feature type="compositionally biased region" description="Low complexity" evidence="6">
    <location>
        <begin position="17"/>
        <end position="31"/>
    </location>
</feature>
<keyword evidence="3" id="KW-0378">Hydrolase</keyword>
<feature type="compositionally biased region" description="Polar residues" evidence="6">
    <location>
        <begin position="32"/>
        <end position="43"/>
    </location>
</feature>
<dbReference type="GO" id="GO:0004722">
    <property type="term" value="F:protein serine/threonine phosphatase activity"/>
    <property type="evidence" value="ECO:0007669"/>
    <property type="project" value="UniProtKB-EC"/>
</dbReference>
<reference evidence="7" key="1">
    <citation type="submission" date="2021-02" db="EMBL/GenBank/DDBJ databases">
        <authorList>
            <person name="Nowell W R."/>
        </authorList>
    </citation>
    <scope>NUCLEOTIDE SEQUENCE</scope>
</reference>
<dbReference type="PANTHER" id="PTHR20935">
    <property type="entry name" value="PHOSPHOGLYCERATE MUTASE-RELATED"/>
    <property type="match status" value="1"/>
</dbReference>
<evidence type="ECO:0000256" key="3">
    <source>
        <dbReference type="ARBA" id="ARBA00022801"/>
    </source>
</evidence>
<evidence type="ECO:0000256" key="2">
    <source>
        <dbReference type="ARBA" id="ARBA00013081"/>
    </source>
</evidence>
<dbReference type="InterPro" id="IPR013078">
    <property type="entry name" value="His_Pase_superF_clade-1"/>
</dbReference>
<dbReference type="Proteomes" id="UP000676336">
    <property type="component" value="Unassembled WGS sequence"/>
</dbReference>
<dbReference type="PANTHER" id="PTHR20935:SF0">
    <property type="entry name" value="SERINE_THREONINE-PROTEIN PHOSPHATASE PGAM5, MITOCHONDRIAL"/>
    <property type="match status" value="1"/>
</dbReference>
<dbReference type="EMBL" id="CAJNRE010010564">
    <property type="protein sequence ID" value="CAF2092152.1"/>
    <property type="molecule type" value="Genomic_DNA"/>
</dbReference>
<protein>
    <recommendedName>
        <fullName evidence="4">Serine/threonine-protein phosphatase PGAM5, mitochondrial</fullName>
        <ecNumber evidence="2">3.1.3.16</ecNumber>
    </recommendedName>
    <alternativeName>
        <fullName evidence="5">Serine/threonine-protein phosphatase Pgam5, mitochondrial</fullName>
    </alternativeName>
</protein>
<name>A0A816SS81_9BILA</name>
<comment type="similarity">
    <text evidence="1">Belongs to the phosphoglycerate mutase family. BPG-dependent PGAM subfamily.</text>
</comment>
<dbReference type="EMBL" id="CAJOBI010003274">
    <property type="protein sequence ID" value="CAF3962672.1"/>
    <property type="molecule type" value="Genomic_DNA"/>
</dbReference>
<sequence length="248" mass="28697">MSLIIKRHKWSLNTNTNTETTLTTDSASTSNKSSTDDNQSELSVSYNKPVRHLFLVRHGQYQRRRTQSDGHLTVQGQNQAWYAANFLMSQLPDDVLFDSLTHSDMIRTRETATIIYKQLLSKKKIDIEYFSIDTDFREHNLLFTFLLEVAHRNIIGHCIELLTKIQPDKSIAFNTSVTHIIVNQTNVIVDYAYRHDFIPIDLLTMWEVYLPVGKYQIDEHKHAHITVNGVKGAQRKGCCVRLLISCFR</sequence>
<evidence type="ECO:0000313" key="7">
    <source>
        <dbReference type="EMBL" id="CAF2092152.1"/>
    </source>
</evidence>
<dbReference type="CDD" id="cd07067">
    <property type="entry name" value="HP_PGM_like"/>
    <property type="match status" value="1"/>
</dbReference>
<dbReference type="Proteomes" id="UP000663824">
    <property type="component" value="Unassembled WGS sequence"/>
</dbReference>
<dbReference type="SUPFAM" id="SSF53254">
    <property type="entry name" value="Phosphoglycerate mutase-like"/>
    <property type="match status" value="1"/>
</dbReference>
<comment type="caution">
    <text evidence="7">The sequence shown here is derived from an EMBL/GenBank/DDBJ whole genome shotgun (WGS) entry which is preliminary data.</text>
</comment>
<evidence type="ECO:0000313" key="9">
    <source>
        <dbReference type="Proteomes" id="UP000663824"/>
    </source>
</evidence>
<dbReference type="Gene3D" id="3.40.50.1240">
    <property type="entry name" value="Phosphoglycerate mutase-like"/>
    <property type="match status" value="1"/>
</dbReference>
<dbReference type="InterPro" id="IPR029033">
    <property type="entry name" value="His_PPase_superfam"/>
</dbReference>
<dbReference type="EC" id="3.1.3.16" evidence="2"/>
<evidence type="ECO:0000256" key="5">
    <source>
        <dbReference type="ARBA" id="ARBA00040722"/>
    </source>
</evidence>
<dbReference type="Pfam" id="PF00300">
    <property type="entry name" value="His_Phos_1"/>
    <property type="match status" value="1"/>
</dbReference>
<organism evidence="7 9">
    <name type="scientific">Rotaria magnacalcarata</name>
    <dbReference type="NCBI Taxonomy" id="392030"/>
    <lineage>
        <taxon>Eukaryota</taxon>
        <taxon>Metazoa</taxon>
        <taxon>Spiralia</taxon>
        <taxon>Gnathifera</taxon>
        <taxon>Rotifera</taxon>
        <taxon>Eurotatoria</taxon>
        <taxon>Bdelloidea</taxon>
        <taxon>Philodinida</taxon>
        <taxon>Philodinidae</taxon>
        <taxon>Rotaria</taxon>
    </lineage>
</organism>